<keyword evidence="11 18" id="KW-1133">Transmembrane helix</keyword>
<dbReference type="EC" id="7.1.1.2" evidence="3"/>
<proteinExistence type="inferred from homology"/>
<evidence type="ECO:0000256" key="1">
    <source>
        <dbReference type="ARBA" id="ARBA00004448"/>
    </source>
</evidence>
<keyword evidence="9" id="KW-1278">Translocase</keyword>
<evidence type="ECO:0000256" key="5">
    <source>
        <dbReference type="ARBA" id="ARBA00022448"/>
    </source>
</evidence>
<feature type="transmembrane region" description="Helical" evidence="18">
    <location>
        <begin position="277"/>
        <end position="295"/>
    </location>
</feature>
<dbReference type="PANTHER" id="PTHR46552">
    <property type="entry name" value="NADH-UBIQUINONE OXIDOREDUCTASE CHAIN 2"/>
    <property type="match status" value="1"/>
</dbReference>
<evidence type="ECO:0000256" key="13">
    <source>
        <dbReference type="ARBA" id="ARBA00023075"/>
    </source>
</evidence>
<dbReference type="InterPro" id="IPR050175">
    <property type="entry name" value="Complex_I_Subunit_2"/>
</dbReference>
<keyword evidence="14 21" id="KW-0496">Mitochondrion</keyword>
<evidence type="ECO:0000256" key="19">
    <source>
        <dbReference type="SAM" id="SignalP"/>
    </source>
</evidence>
<keyword evidence="13" id="KW-0830">Ubiquinone</keyword>
<gene>
    <name evidence="21" type="primary">nad2</name>
</gene>
<keyword evidence="8" id="KW-0999">Mitochondrion inner membrane</keyword>
<evidence type="ECO:0000256" key="11">
    <source>
        <dbReference type="ARBA" id="ARBA00022989"/>
    </source>
</evidence>
<keyword evidence="7 18" id="KW-0812">Transmembrane</keyword>
<organism evidence="21">
    <name type="scientific">Gyraulus sp. GE1</name>
    <dbReference type="NCBI Taxonomy" id="2880038"/>
    <lineage>
        <taxon>Eukaryota</taxon>
        <taxon>Metazoa</taxon>
        <taxon>Spiralia</taxon>
        <taxon>Lophotrochozoa</taxon>
        <taxon>Mollusca</taxon>
        <taxon>Gastropoda</taxon>
        <taxon>Heterobranchia</taxon>
        <taxon>Euthyneura</taxon>
        <taxon>Panpulmonata</taxon>
        <taxon>Hygrophila</taxon>
        <taxon>Lymnaeoidea</taxon>
        <taxon>Planorbidae</taxon>
        <taxon>Gyraulus</taxon>
    </lineage>
</organism>
<evidence type="ECO:0000259" key="20">
    <source>
        <dbReference type="Pfam" id="PF00361"/>
    </source>
</evidence>
<evidence type="ECO:0000256" key="8">
    <source>
        <dbReference type="ARBA" id="ARBA00022792"/>
    </source>
</evidence>
<evidence type="ECO:0000256" key="16">
    <source>
        <dbReference type="ARBA" id="ARBA00031028"/>
    </source>
</evidence>
<accession>A0A976LYY3</accession>
<dbReference type="EMBL" id="MW357851">
    <property type="protein sequence ID" value="UBU96764.1"/>
    <property type="molecule type" value="Genomic_DNA"/>
</dbReference>
<feature type="transmembrane region" description="Helical" evidence="18">
    <location>
        <begin position="83"/>
        <end position="108"/>
    </location>
</feature>
<dbReference type="GO" id="GO:0006120">
    <property type="term" value="P:mitochondrial electron transport, NADH to ubiquinone"/>
    <property type="evidence" value="ECO:0007669"/>
    <property type="project" value="TreeGrafter"/>
</dbReference>
<evidence type="ECO:0000256" key="2">
    <source>
        <dbReference type="ARBA" id="ARBA00007012"/>
    </source>
</evidence>
<evidence type="ECO:0000256" key="14">
    <source>
        <dbReference type="ARBA" id="ARBA00023128"/>
    </source>
</evidence>
<keyword evidence="6" id="KW-0679">Respiratory chain</keyword>
<evidence type="ECO:0000256" key="3">
    <source>
        <dbReference type="ARBA" id="ARBA00012944"/>
    </source>
</evidence>
<dbReference type="AlphaFoldDB" id="A0A976LYY3"/>
<evidence type="ECO:0000256" key="4">
    <source>
        <dbReference type="ARBA" id="ARBA00021008"/>
    </source>
</evidence>
<sequence length="296" mass="34339">MYSSNLLFFFLIIMSPIISLSSSDWIISWLGMEIGMFSIIPLLLFKSTSNEPAMKYFLIQSLASALILISGIFLITIKYDLFFMLLFVLGMSMKLGFFPGHFWVISIVENLSWTSCMMMLGPLKIAPFGFLSMFSDNMFLIGFAMASVFVGSLLGMNQLNVRAMLGASSISHSGWMIFSMCYGYLWMYMFVYMLLLMFLFMSLSIMDNLSTSVCLISMSGLPPFVMFLVKMKVIYYIIFNLEYLYLMFLVVSSIISLFFYLKFFYFFSFKWKINQTFTYYTFVILNIIGVFMMLYL</sequence>
<evidence type="ECO:0000256" key="9">
    <source>
        <dbReference type="ARBA" id="ARBA00022967"/>
    </source>
</evidence>
<evidence type="ECO:0000313" key="21">
    <source>
        <dbReference type="EMBL" id="UBU96764.1"/>
    </source>
</evidence>
<keyword evidence="10" id="KW-0249">Electron transport</keyword>
<evidence type="ECO:0000256" key="18">
    <source>
        <dbReference type="SAM" id="Phobius"/>
    </source>
</evidence>
<dbReference type="Pfam" id="PF00361">
    <property type="entry name" value="Proton_antipo_M"/>
    <property type="match status" value="1"/>
</dbReference>
<feature type="transmembrane region" description="Helical" evidence="18">
    <location>
        <begin position="244"/>
        <end position="265"/>
    </location>
</feature>
<comment type="catalytic activity">
    <reaction evidence="17">
        <text>a ubiquinone + NADH + 5 H(+)(in) = a ubiquinol + NAD(+) + 4 H(+)(out)</text>
        <dbReference type="Rhea" id="RHEA:29091"/>
        <dbReference type="Rhea" id="RHEA-COMP:9565"/>
        <dbReference type="Rhea" id="RHEA-COMP:9566"/>
        <dbReference type="ChEBI" id="CHEBI:15378"/>
        <dbReference type="ChEBI" id="CHEBI:16389"/>
        <dbReference type="ChEBI" id="CHEBI:17976"/>
        <dbReference type="ChEBI" id="CHEBI:57540"/>
        <dbReference type="ChEBI" id="CHEBI:57945"/>
        <dbReference type="EC" id="7.1.1.2"/>
    </reaction>
</comment>
<feature type="transmembrane region" description="Helical" evidence="18">
    <location>
        <begin position="213"/>
        <end position="238"/>
    </location>
</feature>
<evidence type="ECO:0000256" key="7">
    <source>
        <dbReference type="ARBA" id="ARBA00022692"/>
    </source>
</evidence>
<geneLocation type="mitochondrion" evidence="21"/>
<feature type="transmembrane region" description="Helical" evidence="18">
    <location>
        <begin position="175"/>
        <end position="201"/>
    </location>
</feature>
<keyword evidence="5" id="KW-0813">Transport</keyword>
<evidence type="ECO:0000256" key="12">
    <source>
        <dbReference type="ARBA" id="ARBA00023027"/>
    </source>
</evidence>
<feature type="transmembrane region" description="Helical" evidence="18">
    <location>
        <begin position="128"/>
        <end position="155"/>
    </location>
</feature>
<comment type="similarity">
    <text evidence="2">Belongs to the complex I subunit 2 family.</text>
</comment>
<evidence type="ECO:0000256" key="17">
    <source>
        <dbReference type="ARBA" id="ARBA00049551"/>
    </source>
</evidence>
<evidence type="ECO:0000256" key="10">
    <source>
        <dbReference type="ARBA" id="ARBA00022982"/>
    </source>
</evidence>
<dbReference type="GO" id="GO:0005743">
    <property type="term" value="C:mitochondrial inner membrane"/>
    <property type="evidence" value="ECO:0007669"/>
    <property type="project" value="UniProtKB-SubCell"/>
</dbReference>
<feature type="domain" description="NADH:quinone oxidoreductase/Mrp antiporter transmembrane" evidence="20">
    <location>
        <begin position="22"/>
        <end position="205"/>
    </location>
</feature>
<comment type="subcellular location">
    <subcellularLocation>
        <location evidence="1">Mitochondrion inner membrane</location>
        <topology evidence="1">Multi-pass membrane protein</topology>
    </subcellularLocation>
</comment>
<feature type="transmembrane region" description="Helical" evidence="18">
    <location>
        <begin position="57"/>
        <end position="77"/>
    </location>
</feature>
<dbReference type="PANTHER" id="PTHR46552:SF1">
    <property type="entry name" value="NADH-UBIQUINONE OXIDOREDUCTASE CHAIN 2"/>
    <property type="match status" value="1"/>
</dbReference>
<dbReference type="GO" id="GO:0008137">
    <property type="term" value="F:NADH dehydrogenase (ubiquinone) activity"/>
    <property type="evidence" value="ECO:0007669"/>
    <property type="project" value="UniProtKB-EC"/>
</dbReference>
<keyword evidence="12" id="KW-0520">NAD</keyword>
<evidence type="ECO:0000256" key="6">
    <source>
        <dbReference type="ARBA" id="ARBA00022660"/>
    </source>
</evidence>
<name>A0A976LYY3_9GAST</name>
<dbReference type="InterPro" id="IPR001750">
    <property type="entry name" value="ND/Mrp_TM"/>
</dbReference>
<keyword evidence="19" id="KW-0732">Signal</keyword>
<keyword evidence="15 18" id="KW-0472">Membrane</keyword>
<protein>
    <recommendedName>
        <fullName evidence="4">NADH-ubiquinone oxidoreductase chain 2</fullName>
        <ecNumber evidence="3">7.1.1.2</ecNumber>
    </recommendedName>
    <alternativeName>
        <fullName evidence="16">NADH dehydrogenase subunit 2</fullName>
    </alternativeName>
</protein>
<feature type="chain" id="PRO_5037639968" description="NADH-ubiquinone oxidoreductase chain 2" evidence="19">
    <location>
        <begin position="24"/>
        <end position="296"/>
    </location>
</feature>
<evidence type="ECO:0000256" key="15">
    <source>
        <dbReference type="ARBA" id="ARBA00023136"/>
    </source>
</evidence>
<feature type="signal peptide" evidence="19">
    <location>
        <begin position="1"/>
        <end position="23"/>
    </location>
</feature>
<reference evidence="21" key="1">
    <citation type="submission" date="2020-12" db="EMBL/GenBank/DDBJ databases">
        <title>Digenetic trematode parasites of hygrophilid snails in Albuquerque NM.</title>
        <authorList>
            <person name="Oliver K.D."/>
            <person name="Belka D.J."/>
            <person name="Bublis M.B."/>
            <person name="Correa N.S."/>
            <person name="Dawson M.M."/>
            <person name="Do S.C."/>
            <person name="Freund A.A."/>
            <person name="Goodall L.M."/>
            <person name="Nesbit S.E."/>
            <person name="Price A.N."/>
            <person name="Ulibarri J.R."/>
            <person name="Wiesel A.J."/>
            <person name="Natvig D.O."/>
            <person name="Adema C.M."/>
        </authorList>
    </citation>
    <scope>NUCLEOTIDE SEQUENCE</scope>
    <source>
        <strain evidence="21">GE1</strain>
    </source>
</reference>